<evidence type="ECO:0000313" key="2">
    <source>
        <dbReference type="EMBL" id="PVY43574.1"/>
    </source>
</evidence>
<reference evidence="2 3" key="1">
    <citation type="submission" date="2018-04" db="EMBL/GenBank/DDBJ databases">
        <title>Genomic Encyclopedia of Type Strains, Phase IV (KMG-IV): sequencing the most valuable type-strain genomes for metagenomic binning, comparative biology and taxonomic classification.</title>
        <authorList>
            <person name="Goeker M."/>
        </authorList>
    </citation>
    <scope>NUCLEOTIDE SEQUENCE [LARGE SCALE GENOMIC DNA]</scope>
    <source>
        <strain evidence="2 3">DSM 14823</strain>
    </source>
</reference>
<feature type="domain" description="Metallo-beta-lactamase" evidence="1">
    <location>
        <begin position="129"/>
        <end position="322"/>
    </location>
</feature>
<keyword evidence="3" id="KW-1185">Reference proteome</keyword>
<dbReference type="EMBL" id="QEKH01000008">
    <property type="protein sequence ID" value="PVY43574.1"/>
    <property type="molecule type" value="Genomic_DNA"/>
</dbReference>
<gene>
    <name evidence="2" type="ORF">C8D82_108101</name>
</gene>
<dbReference type="InterPro" id="IPR001279">
    <property type="entry name" value="Metallo-B-lactamas"/>
</dbReference>
<dbReference type="SUPFAM" id="SSF56281">
    <property type="entry name" value="Metallo-hydrolase/oxidoreductase"/>
    <property type="match status" value="1"/>
</dbReference>
<dbReference type="AlphaFoldDB" id="A0A2U1B4G0"/>
<dbReference type="Proteomes" id="UP000245959">
    <property type="component" value="Unassembled WGS sequence"/>
</dbReference>
<organism evidence="2 3">
    <name type="scientific">Victivallis vadensis</name>
    <dbReference type="NCBI Taxonomy" id="172901"/>
    <lineage>
        <taxon>Bacteria</taxon>
        <taxon>Pseudomonadati</taxon>
        <taxon>Lentisphaerota</taxon>
        <taxon>Lentisphaeria</taxon>
        <taxon>Victivallales</taxon>
        <taxon>Victivallaceae</taxon>
        <taxon>Victivallis</taxon>
    </lineage>
</organism>
<accession>A0A2U1B4G0</accession>
<dbReference type="GO" id="GO:0005737">
    <property type="term" value="C:cytoplasm"/>
    <property type="evidence" value="ECO:0007669"/>
    <property type="project" value="TreeGrafter"/>
</dbReference>
<dbReference type="GO" id="GO:0070290">
    <property type="term" value="F:N-acylphosphatidylethanolamine-specific phospholipase D activity"/>
    <property type="evidence" value="ECO:0007669"/>
    <property type="project" value="InterPro"/>
</dbReference>
<dbReference type="PIRSF" id="PIRSF038896">
    <property type="entry name" value="NAPE-PLD"/>
    <property type="match status" value="1"/>
</dbReference>
<dbReference type="Pfam" id="PF12706">
    <property type="entry name" value="Lactamase_B_2"/>
    <property type="match status" value="1"/>
</dbReference>
<dbReference type="PANTHER" id="PTHR15032:SF4">
    <property type="entry name" value="N-ACYL-PHOSPHATIDYLETHANOLAMINE-HYDROLYZING PHOSPHOLIPASE D"/>
    <property type="match status" value="1"/>
</dbReference>
<dbReference type="Gene3D" id="3.60.15.10">
    <property type="entry name" value="Ribonuclease Z/Hydroxyacylglutathione hydrolase-like"/>
    <property type="match status" value="1"/>
</dbReference>
<sequence>MTKSKLKRKFFTVMLPVAAGVFTLLFAAACCNVRKRMGELPDEAEIRRRAALPNYKNGRFVNQEPVTLDRKKVASSGGMWRFLFSSENAPDRELPVLPRNRGSFPAEPAEFSVTWLGHSSLIFELGGKRFLTDPVFGNAAPLPGIVRRYCAPPLPRRELPELDFILISHDHYDHLEYDTIRALRDSKVPFVTALGVGARLRGWGIAADRIHELNWHDSATVAGVKITALPARHFSGRSLKDRDRTLWASYIFEADGRKIFFGGDSGYGKHFKEIGDAHGPFDLTCLEIDAWNERWPDNHMFPHQTIRAHRDLRGRELLPIHWGVFDLAMHPWDESIRQIAGFAAESEIPLLTPRMGETVTPGQSETGRWWE</sequence>
<dbReference type="PROSITE" id="PS51257">
    <property type="entry name" value="PROKAR_LIPOPROTEIN"/>
    <property type="match status" value="1"/>
</dbReference>
<evidence type="ECO:0000259" key="1">
    <source>
        <dbReference type="Pfam" id="PF12706"/>
    </source>
</evidence>
<dbReference type="RefSeq" id="WP_165832876.1">
    <property type="nucleotide sequence ID" value="NZ_CABMMC010000074.1"/>
</dbReference>
<dbReference type="InterPro" id="IPR024884">
    <property type="entry name" value="NAPE-PLD"/>
</dbReference>
<name>A0A2U1B4G0_9BACT</name>
<proteinExistence type="predicted"/>
<protein>
    <submittedName>
        <fullName evidence="2">L-ascorbate metabolism protein UlaG (Beta-lactamase superfamily)</fullName>
    </submittedName>
</protein>
<dbReference type="InterPro" id="IPR036866">
    <property type="entry name" value="RibonucZ/Hydroxyglut_hydro"/>
</dbReference>
<dbReference type="PANTHER" id="PTHR15032">
    <property type="entry name" value="N-ACYL-PHOSPHATIDYLETHANOLAMINE-HYDROLYZING PHOSPHOLIPASE D"/>
    <property type="match status" value="1"/>
</dbReference>
<dbReference type="GeneID" id="78297530"/>
<dbReference type="GO" id="GO:0008270">
    <property type="term" value="F:zinc ion binding"/>
    <property type="evidence" value="ECO:0007669"/>
    <property type="project" value="InterPro"/>
</dbReference>
<comment type="caution">
    <text evidence="2">The sequence shown here is derived from an EMBL/GenBank/DDBJ whole genome shotgun (WGS) entry which is preliminary data.</text>
</comment>
<evidence type="ECO:0000313" key="3">
    <source>
        <dbReference type="Proteomes" id="UP000245959"/>
    </source>
</evidence>